<dbReference type="EC" id="3.1.3.2" evidence="5"/>
<gene>
    <name evidence="7" type="ORF">HKI87_19g88070</name>
</gene>
<evidence type="ECO:0000256" key="4">
    <source>
        <dbReference type="ARBA" id="ARBA00023180"/>
    </source>
</evidence>
<proteinExistence type="inferred from homology"/>
<keyword evidence="5" id="KW-0378">Hydrolase</keyword>
<dbReference type="CDD" id="cd00839">
    <property type="entry name" value="MPP_PAPs"/>
    <property type="match status" value="1"/>
</dbReference>
<evidence type="ECO:0000256" key="3">
    <source>
        <dbReference type="ARBA" id="ARBA00022729"/>
    </source>
</evidence>
<protein>
    <recommendedName>
        <fullName evidence="5">Purple acid phosphatase</fullName>
        <ecNumber evidence="5">3.1.3.2</ecNumber>
    </recommendedName>
</protein>
<keyword evidence="3" id="KW-0732">Signal</keyword>
<dbReference type="InterPro" id="IPR008963">
    <property type="entry name" value="Purple_acid_Pase-like_N"/>
</dbReference>
<dbReference type="InterPro" id="IPR004843">
    <property type="entry name" value="Calcineurin-like_PHP"/>
</dbReference>
<comment type="subunit">
    <text evidence="2">Homodimer.</text>
</comment>
<dbReference type="PANTHER" id="PTHR45778">
    <property type="entry name" value="PURPLE ACID PHOSPHATASE-RELATED"/>
    <property type="match status" value="1"/>
</dbReference>
<dbReference type="InterPro" id="IPR041792">
    <property type="entry name" value="MPP_PAP"/>
</dbReference>
<dbReference type="GO" id="GO:0003993">
    <property type="term" value="F:acid phosphatase activity"/>
    <property type="evidence" value="ECO:0007669"/>
    <property type="project" value="UniProtKB-EC"/>
</dbReference>
<reference evidence="7 8" key="1">
    <citation type="submission" date="2024-03" db="EMBL/GenBank/DDBJ databases">
        <title>Complete genome sequence of the green alga Chloropicon roscoffensis RCC1871.</title>
        <authorList>
            <person name="Lemieux C."/>
            <person name="Pombert J.-F."/>
            <person name="Otis C."/>
            <person name="Turmel M."/>
        </authorList>
    </citation>
    <scope>NUCLEOTIDE SEQUENCE [LARGE SCALE GENOMIC DNA]</scope>
    <source>
        <strain evidence="7 8">RCC1871</strain>
    </source>
</reference>
<evidence type="ECO:0000313" key="8">
    <source>
        <dbReference type="Proteomes" id="UP001472866"/>
    </source>
</evidence>
<name>A0AAX4PP01_9CHLO</name>
<dbReference type="InterPro" id="IPR029052">
    <property type="entry name" value="Metallo-depent_PP-like"/>
</dbReference>
<comment type="catalytic activity">
    <reaction evidence="5">
        <text>a phosphate monoester + H2O = an alcohol + phosphate</text>
        <dbReference type="Rhea" id="RHEA:15017"/>
        <dbReference type="ChEBI" id="CHEBI:15377"/>
        <dbReference type="ChEBI" id="CHEBI:30879"/>
        <dbReference type="ChEBI" id="CHEBI:43474"/>
        <dbReference type="ChEBI" id="CHEBI:67140"/>
        <dbReference type="EC" id="3.1.3.2"/>
    </reaction>
</comment>
<dbReference type="SUPFAM" id="SSF49363">
    <property type="entry name" value="Purple acid phosphatase, N-terminal domain"/>
    <property type="match status" value="1"/>
</dbReference>
<sequence>MASSVHQTSMGELGAKPTRWLRAAVWLCVVLVALGGVHPCTGARIFERRHAATQEDPASWLEAHRLERWTERFRSSSSSLLDSSTTMTSLSVNETTVAWSGDFVRVRLPQDELKLVFDDDEELSSSSRGLTYLCLFQGLEFLNHEAWPTTPIKWKLLEPEDLERGHVDARMLNMGTTPLHFALMVHDDHADTVRFVALSDGIEFEYPDYPVGVHLAVGREATTLVAQWTTFDAINASRPYEPVVEVTDLETGSKFVFGGDEVARTVTYGREDLCGAPANSAGWVEPGYQHSVEMRRTGAALRGSALVPGRRYAYRVGDFKRGMRGDEAMVFWAPVDPSALVGDDDDDKVYTILAFADMGEYPDDGFDDQGKEIETEPSVRVARMVAEEAEWAARDGQVLAVHNGDISYARGYGAIWHSFFAQIEPLASRVPYMTTIGNHERDWPNSGDRYGGQDSGGECGVPYMSRLAMPRQQGPDKPWYSFRWGPVHFVQLSTEHPFERGTEQHEWAMGALEAVNRTETPWLVAGFHRPMYIDSTYCDASNASDCKVADDLRFAFRYLFYQYRVDMTWVGHHHSYQRTCAVDLAKGCDDKSGLGLVNLVVGNAGAVLTANLEPEMPSWFQVAKLVHGYTKFEVTRKRISLKSIDVDGNVIDEWSKSSP</sequence>
<keyword evidence="8" id="KW-1185">Reference proteome</keyword>
<evidence type="ECO:0000256" key="2">
    <source>
        <dbReference type="ARBA" id="ARBA00011738"/>
    </source>
</evidence>
<evidence type="ECO:0000313" key="7">
    <source>
        <dbReference type="EMBL" id="WZN67234.1"/>
    </source>
</evidence>
<accession>A0AAX4PP01</accession>
<dbReference type="Gene3D" id="3.60.21.10">
    <property type="match status" value="1"/>
</dbReference>
<keyword evidence="4" id="KW-0325">Glycoprotein</keyword>
<dbReference type="EMBL" id="CP151519">
    <property type="protein sequence ID" value="WZN67234.1"/>
    <property type="molecule type" value="Genomic_DNA"/>
</dbReference>
<feature type="domain" description="Calcineurin-like phosphoesterase" evidence="6">
    <location>
        <begin position="352"/>
        <end position="576"/>
    </location>
</feature>
<dbReference type="SUPFAM" id="SSF56300">
    <property type="entry name" value="Metallo-dependent phosphatases"/>
    <property type="match status" value="1"/>
</dbReference>
<evidence type="ECO:0000259" key="6">
    <source>
        <dbReference type="Pfam" id="PF00149"/>
    </source>
</evidence>
<evidence type="ECO:0000256" key="5">
    <source>
        <dbReference type="RuleBase" id="RU361203"/>
    </source>
</evidence>
<dbReference type="AlphaFoldDB" id="A0AAX4PP01"/>
<dbReference type="GO" id="GO:0046872">
    <property type="term" value="F:metal ion binding"/>
    <property type="evidence" value="ECO:0007669"/>
    <property type="project" value="InterPro"/>
</dbReference>
<dbReference type="Pfam" id="PF00149">
    <property type="entry name" value="Metallophos"/>
    <property type="match status" value="1"/>
</dbReference>
<comment type="similarity">
    <text evidence="1 5">Belongs to the metallophosphoesterase superfamily. Purple acid phosphatase family.</text>
</comment>
<organism evidence="7 8">
    <name type="scientific">Chloropicon roscoffensis</name>
    <dbReference type="NCBI Taxonomy" id="1461544"/>
    <lineage>
        <taxon>Eukaryota</taxon>
        <taxon>Viridiplantae</taxon>
        <taxon>Chlorophyta</taxon>
        <taxon>Chloropicophyceae</taxon>
        <taxon>Chloropicales</taxon>
        <taxon>Chloropicaceae</taxon>
        <taxon>Chloropicon</taxon>
    </lineage>
</organism>
<evidence type="ECO:0000256" key="1">
    <source>
        <dbReference type="ARBA" id="ARBA00008723"/>
    </source>
</evidence>
<dbReference type="PANTHER" id="PTHR45778:SF3">
    <property type="entry name" value="PURPLE ACID PHOSPHATASE"/>
    <property type="match status" value="1"/>
</dbReference>
<dbReference type="Proteomes" id="UP001472866">
    <property type="component" value="Chromosome 19"/>
</dbReference>